<dbReference type="AlphaFoldDB" id="A0A0L0GAP1"/>
<evidence type="ECO:0000313" key="2">
    <source>
        <dbReference type="EMBL" id="KNC85966.1"/>
    </source>
</evidence>
<feature type="region of interest" description="Disordered" evidence="1">
    <location>
        <begin position="22"/>
        <end position="82"/>
    </location>
</feature>
<protein>
    <submittedName>
        <fullName evidence="2">Uncharacterized protein</fullName>
    </submittedName>
</protein>
<keyword evidence="3" id="KW-1185">Reference proteome</keyword>
<organism evidence="2 3">
    <name type="scientific">Sphaeroforma arctica JP610</name>
    <dbReference type="NCBI Taxonomy" id="667725"/>
    <lineage>
        <taxon>Eukaryota</taxon>
        <taxon>Ichthyosporea</taxon>
        <taxon>Ichthyophonida</taxon>
        <taxon>Sphaeroforma</taxon>
    </lineage>
</organism>
<dbReference type="RefSeq" id="XP_014159868.1">
    <property type="nucleotide sequence ID" value="XM_014304393.1"/>
</dbReference>
<dbReference type="EMBL" id="KQ241675">
    <property type="protein sequence ID" value="KNC85966.1"/>
    <property type="molecule type" value="Genomic_DNA"/>
</dbReference>
<feature type="compositionally biased region" description="Basic and acidic residues" evidence="1">
    <location>
        <begin position="32"/>
        <end position="41"/>
    </location>
</feature>
<feature type="compositionally biased region" description="Basic residues" evidence="1">
    <location>
        <begin position="67"/>
        <end position="79"/>
    </location>
</feature>
<reference evidence="2 3" key="1">
    <citation type="submission" date="2011-02" db="EMBL/GenBank/DDBJ databases">
        <title>The Genome Sequence of Sphaeroforma arctica JP610.</title>
        <authorList>
            <consortium name="The Broad Institute Genome Sequencing Platform"/>
            <person name="Russ C."/>
            <person name="Cuomo C."/>
            <person name="Young S.K."/>
            <person name="Zeng Q."/>
            <person name="Gargeya S."/>
            <person name="Alvarado L."/>
            <person name="Berlin A."/>
            <person name="Chapman S.B."/>
            <person name="Chen Z."/>
            <person name="Freedman E."/>
            <person name="Gellesch M."/>
            <person name="Goldberg J."/>
            <person name="Griggs A."/>
            <person name="Gujja S."/>
            <person name="Heilman E."/>
            <person name="Heiman D."/>
            <person name="Howarth C."/>
            <person name="Mehta T."/>
            <person name="Neiman D."/>
            <person name="Pearson M."/>
            <person name="Roberts A."/>
            <person name="Saif S."/>
            <person name="Shea T."/>
            <person name="Shenoy N."/>
            <person name="Sisk P."/>
            <person name="Stolte C."/>
            <person name="Sykes S."/>
            <person name="White J."/>
            <person name="Yandava C."/>
            <person name="Burger G."/>
            <person name="Gray M.W."/>
            <person name="Holland P.W.H."/>
            <person name="King N."/>
            <person name="Lang F.B.F."/>
            <person name="Roger A.J."/>
            <person name="Ruiz-Trillo I."/>
            <person name="Haas B."/>
            <person name="Nusbaum C."/>
            <person name="Birren B."/>
        </authorList>
    </citation>
    <scope>NUCLEOTIDE SEQUENCE [LARGE SCALE GENOMIC DNA]</scope>
    <source>
        <strain evidence="2 3">JP610</strain>
    </source>
</reference>
<accession>A0A0L0GAP1</accession>
<proteinExistence type="predicted"/>
<dbReference type="Proteomes" id="UP000054560">
    <property type="component" value="Unassembled WGS sequence"/>
</dbReference>
<dbReference type="GeneID" id="25902375"/>
<sequence length="423" mass="45813">MITGNNEWQVINCTCHFNTYDPTVGDDDDDEKKDTYDHDNDVYISDDAEKPYYPPSGHDDDDDDDKKKKKKNKKKKKKDKAPSVVVSDAPGFCDGGYVEFVVGLVFDHDEAMLYLYDVSSIMGLSDDSFHLESLYVRDNRETDVLVFFCAHEDVLRVAQTAQAIPQVLSGAGLRTQQVAFQNKDMDTITWDKWDRGTWTFIALSCDLVESGKGYMKDGVCVPCLASPGCSDAQCSVDGVPTCPSKRCVGGYAWDGFACQLCDTFYNTMTTATPAANILCTAAGCSNSRGLGCPTTLRLCQKKDSSEPLSASQWGAYACAVQGPSFGCVYGFGPYTRTATATTTSAFFGALETTESSVTVCAPCSEDTRYEALSCSGDVMSAQCAEVLYEGTAPSSYIQCMAGQCATGRSNQIQTISSPCVLDA</sequence>
<gene>
    <name evidence="2" type="ORF">SARC_01871</name>
</gene>
<evidence type="ECO:0000256" key="1">
    <source>
        <dbReference type="SAM" id="MobiDB-lite"/>
    </source>
</evidence>
<evidence type="ECO:0000313" key="3">
    <source>
        <dbReference type="Proteomes" id="UP000054560"/>
    </source>
</evidence>
<name>A0A0L0GAP1_9EUKA</name>